<evidence type="ECO:0000313" key="3">
    <source>
        <dbReference type="Proteomes" id="UP000037269"/>
    </source>
</evidence>
<organism evidence="1 3">
    <name type="scientific">Aneurinibacillus migulanus</name>
    <name type="common">Bacillus migulanus</name>
    <dbReference type="NCBI Taxonomy" id="47500"/>
    <lineage>
        <taxon>Bacteria</taxon>
        <taxon>Bacillati</taxon>
        <taxon>Bacillota</taxon>
        <taxon>Bacilli</taxon>
        <taxon>Bacillales</taxon>
        <taxon>Paenibacillaceae</taxon>
        <taxon>Aneurinibacillus group</taxon>
        <taxon>Aneurinibacillus</taxon>
    </lineage>
</organism>
<dbReference type="RefSeq" id="WP_043064948.1">
    <property type="nucleotide sequence ID" value="NZ_LGUG01000004.1"/>
</dbReference>
<evidence type="ECO:0000313" key="1">
    <source>
        <dbReference type="EMBL" id="KON95875.1"/>
    </source>
</evidence>
<dbReference type="EMBL" id="FNED01000046">
    <property type="protein sequence ID" value="SDK26863.1"/>
    <property type="molecule type" value="Genomic_DNA"/>
</dbReference>
<evidence type="ECO:0000313" key="4">
    <source>
        <dbReference type="Proteomes" id="UP000182836"/>
    </source>
</evidence>
<evidence type="ECO:0000313" key="2">
    <source>
        <dbReference type="EMBL" id="SDK26863.1"/>
    </source>
</evidence>
<protein>
    <submittedName>
        <fullName evidence="1">Uncharacterized protein</fullName>
    </submittedName>
</protein>
<reference evidence="1 3" key="1">
    <citation type="submission" date="2015-07" db="EMBL/GenBank/DDBJ databases">
        <title>Fjat-14205 dsm 2895.</title>
        <authorList>
            <person name="Liu B."/>
            <person name="Wang J."/>
            <person name="Zhu Y."/>
            <person name="Liu G."/>
            <person name="Chen Q."/>
            <person name="Chen Z."/>
            <person name="Lan J."/>
            <person name="Che J."/>
            <person name="Ge C."/>
            <person name="Shi H."/>
            <person name="Pan Z."/>
            <person name="Liu X."/>
        </authorList>
    </citation>
    <scope>NUCLEOTIDE SEQUENCE [LARGE SCALE GENOMIC DNA]</scope>
    <source>
        <strain evidence="1 3">DSM 2895</strain>
    </source>
</reference>
<proteinExistence type="predicted"/>
<keyword evidence="3" id="KW-1185">Reference proteome</keyword>
<reference evidence="2 4" key="2">
    <citation type="submission" date="2016-10" db="EMBL/GenBank/DDBJ databases">
        <authorList>
            <person name="de Groot N.N."/>
        </authorList>
    </citation>
    <scope>NUCLEOTIDE SEQUENCE [LARGE SCALE GENOMIC DNA]</scope>
    <source>
        <strain evidence="2 4">DSM 2895</strain>
    </source>
</reference>
<dbReference type="PATRIC" id="fig|47500.8.peg.5340"/>
<accession>A0A0D1VE29</accession>
<dbReference type="Proteomes" id="UP000037269">
    <property type="component" value="Unassembled WGS sequence"/>
</dbReference>
<name>A0A0D1VE29_ANEMI</name>
<dbReference type="GeneID" id="42305656"/>
<sequence>MAKVKSVVVIGGVSLKVNVRKLDPSVQVGQISPKKLMSPLAAVPLNKTSWLPLVILIGFPAWFVRLHVQAAPPPGHETMVDTDDKAGTPLTMVDAVIVTAVGGVPGAIINGAINIPLKSVLTVVDKNITTSEELVNVTVAPGTGTPLQVTVPLITPPQTTVGGRGISVRSGFVQGITGGHGGHICEIGGQVITGVPQLHL</sequence>
<gene>
    <name evidence="1" type="ORF">AF333_10655</name>
    <name evidence="2" type="ORF">SAMN04487909_14638</name>
</gene>
<dbReference type="Proteomes" id="UP000182836">
    <property type="component" value="Unassembled WGS sequence"/>
</dbReference>
<dbReference type="AlphaFoldDB" id="A0A0D1VE29"/>
<dbReference type="EMBL" id="LGUG01000004">
    <property type="protein sequence ID" value="KON95875.1"/>
    <property type="molecule type" value="Genomic_DNA"/>
</dbReference>